<protein>
    <submittedName>
        <fullName evidence="2">Uncharacterized protein</fullName>
    </submittedName>
</protein>
<gene>
    <name evidence="2" type="ORF">DGUA_6G004081</name>
</gene>
<dbReference type="OrthoDB" id="10012075at2759"/>
<sequence length="122" mass="13564">HTQLPARNGYEKTHKSAGAVPSPRSPWNFESAGSQLHASTTIATNSLVFFLSCALSGPSLPYNSWPNRSDLLKKEYPQKVNQEINIRNFLFFTTILINPSASLLRAAIYFPDTAQTGKPRRT</sequence>
<name>A0A3B0JU14_DROGU</name>
<organism evidence="2 3">
    <name type="scientific">Drosophila guanche</name>
    <name type="common">Fruit fly</name>
    <dbReference type="NCBI Taxonomy" id="7266"/>
    <lineage>
        <taxon>Eukaryota</taxon>
        <taxon>Metazoa</taxon>
        <taxon>Ecdysozoa</taxon>
        <taxon>Arthropoda</taxon>
        <taxon>Hexapoda</taxon>
        <taxon>Insecta</taxon>
        <taxon>Pterygota</taxon>
        <taxon>Neoptera</taxon>
        <taxon>Endopterygota</taxon>
        <taxon>Diptera</taxon>
        <taxon>Brachycera</taxon>
        <taxon>Muscomorpha</taxon>
        <taxon>Ephydroidea</taxon>
        <taxon>Drosophilidae</taxon>
        <taxon>Drosophila</taxon>
        <taxon>Sophophora</taxon>
    </lineage>
</organism>
<dbReference type="EMBL" id="OUUW01000010">
    <property type="protein sequence ID" value="SPP85595.1"/>
    <property type="molecule type" value="Genomic_DNA"/>
</dbReference>
<feature type="non-terminal residue" evidence="2">
    <location>
        <position position="1"/>
    </location>
</feature>
<evidence type="ECO:0000313" key="2">
    <source>
        <dbReference type="EMBL" id="SPP85595.1"/>
    </source>
</evidence>
<evidence type="ECO:0000313" key="3">
    <source>
        <dbReference type="Proteomes" id="UP000268350"/>
    </source>
</evidence>
<feature type="region of interest" description="Disordered" evidence="1">
    <location>
        <begin position="1"/>
        <end position="26"/>
    </location>
</feature>
<evidence type="ECO:0000256" key="1">
    <source>
        <dbReference type="SAM" id="MobiDB-lite"/>
    </source>
</evidence>
<reference evidence="3" key="1">
    <citation type="submission" date="2018-01" db="EMBL/GenBank/DDBJ databases">
        <authorList>
            <person name="Alioto T."/>
            <person name="Alioto T."/>
        </authorList>
    </citation>
    <scope>NUCLEOTIDE SEQUENCE [LARGE SCALE GENOMIC DNA]</scope>
</reference>
<dbReference type="Proteomes" id="UP000268350">
    <property type="component" value="Unassembled WGS sequence"/>
</dbReference>
<feature type="non-terminal residue" evidence="2">
    <location>
        <position position="122"/>
    </location>
</feature>
<dbReference type="AlphaFoldDB" id="A0A3B0JU14"/>
<keyword evidence="3" id="KW-1185">Reference proteome</keyword>
<accession>A0A3B0JU14</accession>
<proteinExistence type="predicted"/>